<evidence type="ECO:0000259" key="2">
    <source>
        <dbReference type="SMART" id="SM00854"/>
    </source>
</evidence>
<dbReference type="PANTHER" id="PTHR33393">
    <property type="entry name" value="POLYGLUTAMINE SYNTHESIS ACCESSORY PROTEIN RV0574C-RELATED"/>
    <property type="match status" value="1"/>
</dbReference>
<dbReference type="Pfam" id="PF09587">
    <property type="entry name" value="PGA_cap"/>
    <property type="match status" value="1"/>
</dbReference>
<accession>A0ABU2FED9</accession>
<protein>
    <submittedName>
        <fullName evidence="3">CapA family protein</fullName>
    </submittedName>
</protein>
<name>A0ABU2FED9_9EURY</name>
<organism evidence="3 4">
    <name type="scientific">Haloarcula saliterrae</name>
    <dbReference type="NCBI Taxonomy" id="2950534"/>
    <lineage>
        <taxon>Archaea</taxon>
        <taxon>Methanobacteriati</taxon>
        <taxon>Methanobacteriota</taxon>
        <taxon>Stenosarchaea group</taxon>
        <taxon>Halobacteria</taxon>
        <taxon>Halobacteriales</taxon>
        <taxon>Haloarculaceae</taxon>
        <taxon>Haloarcula</taxon>
    </lineage>
</organism>
<evidence type="ECO:0000313" key="3">
    <source>
        <dbReference type="EMBL" id="MDS0260185.1"/>
    </source>
</evidence>
<dbReference type="InterPro" id="IPR029052">
    <property type="entry name" value="Metallo-depent_PP-like"/>
</dbReference>
<dbReference type="InterPro" id="IPR052169">
    <property type="entry name" value="CW_Biosynth-Accessory"/>
</dbReference>
<dbReference type="InterPro" id="IPR019079">
    <property type="entry name" value="Capsule_synth_CapA"/>
</dbReference>
<dbReference type="SMART" id="SM00854">
    <property type="entry name" value="PGA_cap"/>
    <property type="match status" value="1"/>
</dbReference>
<dbReference type="EMBL" id="JAMQON010000003">
    <property type="protein sequence ID" value="MDS0260185.1"/>
    <property type="molecule type" value="Genomic_DNA"/>
</dbReference>
<reference evidence="3 4" key="1">
    <citation type="submission" date="2022-06" db="EMBL/GenBank/DDBJ databases">
        <title>Haloarcula sp. a new haloarchaeum isolate from saline soil.</title>
        <authorList>
            <person name="Strakova D."/>
            <person name="Galisteo C."/>
            <person name="Sanchez-Porro C."/>
            <person name="Ventosa A."/>
        </authorList>
    </citation>
    <scope>NUCLEOTIDE SEQUENCE [LARGE SCALE GENOMIC DNA]</scope>
    <source>
        <strain evidence="3 4">S1CR25-12</strain>
    </source>
</reference>
<dbReference type="SUPFAM" id="SSF56300">
    <property type="entry name" value="Metallo-dependent phosphatases"/>
    <property type="match status" value="1"/>
</dbReference>
<dbReference type="Proteomes" id="UP001259659">
    <property type="component" value="Unassembled WGS sequence"/>
</dbReference>
<keyword evidence="4" id="KW-1185">Reference proteome</keyword>
<evidence type="ECO:0000256" key="1">
    <source>
        <dbReference type="ARBA" id="ARBA00005662"/>
    </source>
</evidence>
<comment type="caution">
    <text evidence="3">The sequence shown here is derived from an EMBL/GenBank/DDBJ whole genome shotgun (WGS) entry which is preliminary data.</text>
</comment>
<dbReference type="CDD" id="cd07381">
    <property type="entry name" value="MPP_CapA"/>
    <property type="match status" value="1"/>
</dbReference>
<feature type="domain" description="Capsule synthesis protein CapA" evidence="2">
    <location>
        <begin position="1"/>
        <end position="242"/>
    </location>
</feature>
<comment type="similarity">
    <text evidence="1">Belongs to the CapA family.</text>
</comment>
<dbReference type="Gene3D" id="3.60.21.10">
    <property type="match status" value="1"/>
</dbReference>
<dbReference type="PANTHER" id="PTHR33393:SF11">
    <property type="entry name" value="POLYGLUTAMINE SYNTHESIS ACCESSORY PROTEIN RV0574C-RELATED"/>
    <property type="match status" value="1"/>
</dbReference>
<gene>
    <name evidence="3" type="ORF">NDI56_12345</name>
</gene>
<proteinExistence type="inferred from homology"/>
<evidence type="ECO:0000313" key="4">
    <source>
        <dbReference type="Proteomes" id="UP001259659"/>
    </source>
</evidence>
<sequence length="318" mass="34728">MLGRLVDERQRTRAVDAVWDGALSRLRALDALFINLECPLSTRGRPWQRTHRPFHFRADQDWAVPALSAAGVDWATLANNHLLDFGEPALLDTLDALSAAGIAHSGAGRDERDARAPATATVGELTVAFCSATDNTPEYAAGPDGPGVARTALDLNDPTERGKLATAVDDALATDPDLLVASLHWGPNMTTEVFGRHREVGHWLLDRGVDVVHGHSAHVFKAVEVADNGLLMYDCGDFVDDYAVDDALRNDRSFLFELTVAEDGTPEQLRLVPVEIRNCAVHLAGGAVAQWCRETMRRRSREFDTAFERDGEALVAAW</sequence>